<name>A0A1H9IQ29_9BACI</name>
<keyword evidence="2" id="KW-0732">Signal</keyword>
<sequence length="292" mass="31666">MKRKLLILIVAMLTVVLAACNDEPEEEETETVATPVEVEEVVQSDFTETRTFTARTMPSDQMPVIAQAAGEVDELFVEQGDTVEEGDVLAEIVNPQYGRQELEAPMDGQIQELNMVEGRAVTNEEPAAVVVAIDPLNLNFNVPASEVNNFSEDDELEFTVSQLEKEGTATVTSVADSAGETGTFEIQAEIDNEDQEILAGVSAQVLLEKIVAENALTVPTEAVVERGEERVVFVAKDGKAIQVPVEVIGMQSQITAVRATEEDSLEEGDQVVVRGQLTLSDDQEISINEEGE</sequence>
<protein>
    <submittedName>
        <fullName evidence="4">RND family efflux transporter, MFP subunit</fullName>
    </submittedName>
</protein>
<organism evidence="4 5">
    <name type="scientific">Piscibacillus halophilus</name>
    <dbReference type="NCBI Taxonomy" id="571933"/>
    <lineage>
        <taxon>Bacteria</taxon>
        <taxon>Bacillati</taxon>
        <taxon>Bacillota</taxon>
        <taxon>Bacilli</taxon>
        <taxon>Bacillales</taxon>
        <taxon>Bacillaceae</taxon>
        <taxon>Piscibacillus</taxon>
    </lineage>
</organism>
<reference evidence="4 5" key="1">
    <citation type="submission" date="2016-10" db="EMBL/GenBank/DDBJ databases">
        <authorList>
            <person name="de Groot N.N."/>
        </authorList>
    </citation>
    <scope>NUCLEOTIDE SEQUENCE [LARGE SCALE GENOMIC DNA]</scope>
    <source>
        <strain evidence="4 5">DSM 21633</strain>
    </source>
</reference>
<dbReference type="Gene3D" id="2.40.30.170">
    <property type="match status" value="1"/>
</dbReference>
<dbReference type="Gene3D" id="2.40.50.100">
    <property type="match status" value="1"/>
</dbReference>
<dbReference type="SUPFAM" id="SSF111369">
    <property type="entry name" value="HlyD-like secretion proteins"/>
    <property type="match status" value="1"/>
</dbReference>
<dbReference type="GO" id="GO:0015562">
    <property type="term" value="F:efflux transmembrane transporter activity"/>
    <property type="evidence" value="ECO:0007669"/>
    <property type="project" value="TreeGrafter"/>
</dbReference>
<dbReference type="InterPro" id="IPR058790">
    <property type="entry name" value="BSH_CusB"/>
</dbReference>
<dbReference type="RefSeq" id="WP_091774237.1">
    <property type="nucleotide sequence ID" value="NZ_CAESCL010000030.1"/>
</dbReference>
<evidence type="ECO:0000256" key="1">
    <source>
        <dbReference type="ARBA" id="ARBA00009477"/>
    </source>
</evidence>
<gene>
    <name evidence="4" type="ORF">SAMN05216362_1266</name>
</gene>
<dbReference type="PANTHER" id="PTHR30469:SF33">
    <property type="entry name" value="SLR1207 PROTEIN"/>
    <property type="match status" value="1"/>
</dbReference>
<accession>A0A1H9IQ29</accession>
<dbReference type="PANTHER" id="PTHR30469">
    <property type="entry name" value="MULTIDRUG RESISTANCE PROTEIN MDTA"/>
    <property type="match status" value="1"/>
</dbReference>
<feature type="domain" description="CusB-like barrel-sandwich hybrid" evidence="3">
    <location>
        <begin position="64"/>
        <end position="126"/>
    </location>
</feature>
<comment type="similarity">
    <text evidence="1">Belongs to the membrane fusion protein (MFP) (TC 8.A.1) family.</text>
</comment>
<feature type="signal peptide" evidence="2">
    <location>
        <begin position="1"/>
        <end position="18"/>
    </location>
</feature>
<dbReference type="AlphaFoldDB" id="A0A1H9IQ29"/>
<dbReference type="Gene3D" id="2.40.420.20">
    <property type="match status" value="1"/>
</dbReference>
<dbReference type="STRING" id="571933.SAMN05216362_1266"/>
<evidence type="ECO:0000313" key="5">
    <source>
        <dbReference type="Proteomes" id="UP000199427"/>
    </source>
</evidence>
<keyword evidence="5" id="KW-1185">Reference proteome</keyword>
<dbReference type="Pfam" id="PF25919">
    <property type="entry name" value="BSH_CusB"/>
    <property type="match status" value="1"/>
</dbReference>
<evidence type="ECO:0000259" key="3">
    <source>
        <dbReference type="Pfam" id="PF25919"/>
    </source>
</evidence>
<dbReference type="InterPro" id="IPR006143">
    <property type="entry name" value="RND_pump_MFP"/>
</dbReference>
<evidence type="ECO:0000256" key="2">
    <source>
        <dbReference type="SAM" id="SignalP"/>
    </source>
</evidence>
<feature type="chain" id="PRO_5011520194" evidence="2">
    <location>
        <begin position="19"/>
        <end position="292"/>
    </location>
</feature>
<dbReference type="Proteomes" id="UP000199427">
    <property type="component" value="Unassembled WGS sequence"/>
</dbReference>
<dbReference type="EMBL" id="FOES01000026">
    <property type="protein sequence ID" value="SEQ76666.1"/>
    <property type="molecule type" value="Genomic_DNA"/>
</dbReference>
<dbReference type="OrthoDB" id="2456449at2"/>
<proteinExistence type="inferred from homology"/>
<dbReference type="NCBIfam" id="TIGR01730">
    <property type="entry name" value="RND_mfp"/>
    <property type="match status" value="1"/>
</dbReference>
<dbReference type="PROSITE" id="PS51257">
    <property type="entry name" value="PROKAR_LIPOPROTEIN"/>
    <property type="match status" value="1"/>
</dbReference>
<dbReference type="GO" id="GO:1990281">
    <property type="term" value="C:efflux pump complex"/>
    <property type="evidence" value="ECO:0007669"/>
    <property type="project" value="TreeGrafter"/>
</dbReference>
<evidence type="ECO:0000313" key="4">
    <source>
        <dbReference type="EMBL" id="SEQ76666.1"/>
    </source>
</evidence>